<proteinExistence type="inferred from homology"/>
<evidence type="ECO:0000259" key="8">
    <source>
        <dbReference type="PROSITE" id="PS50893"/>
    </source>
</evidence>
<dbReference type="Pfam" id="PF00005">
    <property type="entry name" value="ABC_tran"/>
    <property type="match status" value="2"/>
</dbReference>
<dbReference type="Proteomes" id="UP000254651">
    <property type="component" value="Unassembled WGS sequence"/>
</dbReference>
<dbReference type="EMBL" id="UGQS01000001">
    <property type="protein sequence ID" value="STZ75782.1"/>
    <property type="molecule type" value="Genomic_DNA"/>
</dbReference>
<evidence type="ECO:0000256" key="5">
    <source>
        <dbReference type="ARBA" id="ARBA00022741"/>
    </source>
</evidence>
<dbReference type="SUPFAM" id="SSF52540">
    <property type="entry name" value="P-loop containing nucleoside triphosphate hydrolases"/>
    <property type="match status" value="2"/>
</dbReference>
<comment type="similarity">
    <text evidence="2">Belongs to the ABC transporter superfamily.</text>
</comment>
<keyword evidence="7" id="KW-0472">Membrane</keyword>
<evidence type="ECO:0000313" key="10">
    <source>
        <dbReference type="Proteomes" id="UP000254651"/>
    </source>
</evidence>
<dbReference type="InterPro" id="IPR017871">
    <property type="entry name" value="ABC_transporter-like_CS"/>
</dbReference>
<sequence>MTITIFLIDSQYTRMSHLIEIENLSAAFPDKEVLHHISLNIREGRKTALVGESGSGKTVLAQGIMRVNPAVSFSGRLKFGGRDLLALPERELRKLRGREIGMVFQEPMTALNPVMRVGAQIAEVLTLHLGLNKKAAWARAVALLAETGIHQPEEKASAYPFQLSGGQRQRAMIAMAVAAEPKLLIADEPTTALDVAVQAQILDLLARLQAEKNMTLLYISHDLNLVRRFADDVAVMRCGEVVERGETAAVFANPQHEYTRMLLNAGTVRQVVPPTDDAATVLEAEQISVAVKESAGLFRKRDKVLLEPADFDLKAGETLGVIGESGSGKTTLAKALMRLMKSEGRLKISGEDWQPHMRREIQMVFQDPFGAFNPRMNVLDIVSEGLRVHEPHLGREAVTARVIEVLRQVGLPEDALYRYPHAFSGGQRQRLAIARAVIVRPKILVLDEPTSALDVQWQQQILALLADLQRQYGLSLIVISHDLAVIRALSHRVMVLKDGRVVERGSAEEVFAKPKSDYTKKLLLHAAT</sequence>
<dbReference type="GO" id="GO:0005524">
    <property type="term" value="F:ATP binding"/>
    <property type="evidence" value="ECO:0007669"/>
    <property type="project" value="UniProtKB-KW"/>
</dbReference>
<gene>
    <name evidence="9" type="primary">gsiA</name>
    <name evidence="9" type="ORF">NCTC10295_00535</name>
</gene>
<dbReference type="Gene3D" id="3.40.50.300">
    <property type="entry name" value="P-loop containing nucleotide triphosphate hydrolases"/>
    <property type="match status" value="2"/>
</dbReference>
<dbReference type="SMART" id="SM00382">
    <property type="entry name" value="AAA"/>
    <property type="match status" value="2"/>
</dbReference>
<evidence type="ECO:0000256" key="2">
    <source>
        <dbReference type="ARBA" id="ARBA00005417"/>
    </source>
</evidence>
<evidence type="ECO:0000256" key="3">
    <source>
        <dbReference type="ARBA" id="ARBA00022448"/>
    </source>
</evidence>
<feature type="domain" description="ABC transporter" evidence="8">
    <location>
        <begin position="282"/>
        <end position="523"/>
    </location>
</feature>
<dbReference type="AlphaFoldDB" id="A0A378UH24"/>
<dbReference type="PROSITE" id="PS50893">
    <property type="entry name" value="ABC_TRANSPORTER_2"/>
    <property type="match status" value="2"/>
</dbReference>
<keyword evidence="10" id="KW-1185">Reference proteome</keyword>
<keyword evidence="4" id="KW-1003">Cell membrane</keyword>
<dbReference type="PANTHER" id="PTHR43297">
    <property type="entry name" value="OLIGOPEPTIDE TRANSPORT ATP-BINDING PROTEIN APPD"/>
    <property type="match status" value="1"/>
</dbReference>
<comment type="subcellular location">
    <subcellularLocation>
        <location evidence="1">Cell inner membrane</location>
        <topology evidence="1">Peripheral membrane protein</topology>
    </subcellularLocation>
</comment>
<dbReference type="EC" id="3.6.3.-" evidence="9"/>
<dbReference type="InterPro" id="IPR003439">
    <property type="entry name" value="ABC_transporter-like_ATP-bd"/>
</dbReference>
<keyword evidence="9" id="KW-0378">Hydrolase</keyword>
<dbReference type="GO" id="GO:0005886">
    <property type="term" value="C:plasma membrane"/>
    <property type="evidence" value="ECO:0007669"/>
    <property type="project" value="UniProtKB-SubCell"/>
</dbReference>
<dbReference type="Pfam" id="PF08352">
    <property type="entry name" value="oligo_HPY"/>
    <property type="match status" value="1"/>
</dbReference>
<protein>
    <submittedName>
        <fullName evidence="9">Amino acid permease ATP-binding protein</fullName>
        <ecNumber evidence="9">3.6.3.-</ecNumber>
    </submittedName>
</protein>
<keyword evidence="3" id="KW-0813">Transport</keyword>
<evidence type="ECO:0000256" key="1">
    <source>
        <dbReference type="ARBA" id="ARBA00004417"/>
    </source>
</evidence>
<dbReference type="InterPro" id="IPR013563">
    <property type="entry name" value="Oligopep_ABC_C"/>
</dbReference>
<dbReference type="NCBIfam" id="NF007739">
    <property type="entry name" value="PRK10419.1"/>
    <property type="match status" value="2"/>
</dbReference>
<dbReference type="PROSITE" id="PS00211">
    <property type="entry name" value="ABC_TRANSPORTER_1"/>
    <property type="match status" value="2"/>
</dbReference>
<evidence type="ECO:0000256" key="4">
    <source>
        <dbReference type="ARBA" id="ARBA00022475"/>
    </source>
</evidence>
<evidence type="ECO:0000256" key="7">
    <source>
        <dbReference type="ARBA" id="ARBA00023136"/>
    </source>
</evidence>
<keyword evidence="6 9" id="KW-0067">ATP-binding</keyword>
<dbReference type="GO" id="GO:0015833">
    <property type="term" value="P:peptide transport"/>
    <property type="evidence" value="ECO:0007669"/>
    <property type="project" value="InterPro"/>
</dbReference>
<dbReference type="GO" id="GO:0055085">
    <property type="term" value="P:transmembrane transport"/>
    <property type="evidence" value="ECO:0007669"/>
    <property type="project" value="UniProtKB-ARBA"/>
</dbReference>
<feature type="domain" description="ABC transporter" evidence="8">
    <location>
        <begin position="19"/>
        <end position="263"/>
    </location>
</feature>
<dbReference type="InterPro" id="IPR027417">
    <property type="entry name" value="P-loop_NTPase"/>
</dbReference>
<name>A0A378UH24_BERDE</name>
<dbReference type="CDD" id="cd03257">
    <property type="entry name" value="ABC_NikE_OppD_transporters"/>
    <property type="match status" value="2"/>
</dbReference>
<dbReference type="InterPro" id="IPR003593">
    <property type="entry name" value="AAA+_ATPase"/>
</dbReference>
<evidence type="ECO:0000256" key="6">
    <source>
        <dbReference type="ARBA" id="ARBA00022840"/>
    </source>
</evidence>
<reference evidence="9 10" key="1">
    <citation type="submission" date="2018-06" db="EMBL/GenBank/DDBJ databases">
        <authorList>
            <consortium name="Pathogen Informatics"/>
            <person name="Doyle S."/>
        </authorList>
    </citation>
    <scope>NUCLEOTIDE SEQUENCE [LARGE SCALE GENOMIC DNA]</scope>
    <source>
        <strain evidence="9 10">NCTC10295</strain>
    </source>
</reference>
<evidence type="ECO:0000313" key="9">
    <source>
        <dbReference type="EMBL" id="STZ75782.1"/>
    </source>
</evidence>
<organism evidence="9 10">
    <name type="scientific">Bergeriella denitrificans</name>
    <name type="common">Neisseria denitrificans</name>
    <dbReference type="NCBI Taxonomy" id="494"/>
    <lineage>
        <taxon>Bacteria</taxon>
        <taxon>Pseudomonadati</taxon>
        <taxon>Pseudomonadota</taxon>
        <taxon>Betaproteobacteria</taxon>
        <taxon>Neisseriales</taxon>
        <taxon>Neisseriaceae</taxon>
        <taxon>Bergeriella</taxon>
    </lineage>
</organism>
<dbReference type="GO" id="GO:0016887">
    <property type="term" value="F:ATP hydrolysis activity"/>
    <property type="evidence" value="ECO:0007669"/>
    <property type="project" value="InterPro"/>
</dbReference>
<dbReference type="FunFam" id="3.40.50.300:FF:000016">
    <property type="entry name" value="Oligopeptide ABC transporter ATP-binding component"/>
    <property type="match status" value="1"/>
</dbReference>
<dbReference type="InterPro" id="IPR050388">
    <property type="entry name" value="ABC_Ni/Peptide_Import"/>
</dbReference>
<dbReference type="NCBIfam" id="NF008453">
    <property type="entry name" value="PRK11308.1"/>
    <property type="match status" value="2"/>
</dbReference>
<keyword evidence="5" id="KW-0547">Nucleotide-binding</keyword>
<dbReference type="PANTHER" id="PTHR43297:SF2">
    <property type="entry name" value="DIPEPTIDE TRANSPORT ATP-BINDING PROTEIN DPPD"/>
    <property type="match status" value="1"/>
</dbReference>
<accession>A0A378UH24</accession>